<gene>
    <name evidence="2" type="ORF">C8P67_1194</name>
</gene>
<reference evidence="2 3" key="1">
    <citation type="submission" date="2018-08" db="EMBL/GenBank/DDBJ databases">
        <title>Genomic Encyclopedia of Archaeal and Bacterial Type Strains, Phase II (KMG-II): from individual species to whole genera.</title>
        <authorList>
            <person name="Goeker M."/>
        </authorList>
    </citation>
    <scope>NUCLEOTIDE SEQUENCE [LARGE SCALE GENOMIC DNA]</scope>
    <source>
        <strain evidence="2 3">DSM 100880</strain>
    </source>
</reference>
<evidence type="ECO:0000313" key="2">
    <source>
        <dbReference type="EMBL" id="REG90732.1"/>
    </source>
</evidence>
<keyword evidence="3" id="KW-1185">Reference proteome</keyword>
<dbReference type="PROSITE" id="PS51257">
    <property type="entry name" value="PROKAR_LIPOPROTEIN"/>
    <property type="match status" value="1"/>
</dbReference>
<dbReference type="Proteomes" id="UP000257136">
    <property type="component" value="Unassembled WGS sequence"/>
</dbReference>
<protein>
    <submittedName>
        <fullName evidence="2">SusE-like outer membrane protein</fullName>
    </submittedName>
</protein>
<dbReference type="Pfam" id="PF25788">
    <property type="entry name" value="Ig_Rha78A_N"/>
    <property type="match status" value="1"/>
</dbReference>
<dbReference type="InterPro" id="IPR003961">
    <property type="entry name" value="FN3_dom"/>
</dbReference>
<comment type="caution">
    <text evidence="2">The sequence shown here is derived from an EMBL/GenBank/DDBJ whole genome shotgun (WGS) entry which is preliminary data.</text>
</comment>
<organism evidence="2 3">
    <name type="scientific">Flavobacterium aquicola</name>
    <dbReference type="NCBI Taxonomy" id="1682742"/>
    <lineage>
        <taxon>Bacteria</taxon>
        <taxon>Pseudomonadati</taxon>
        <taxon>Bacteroidota</taxon>
        <taxon>Flavobacteriia</taxon>
        <taxon>Flavobacteriales</taxon>
        <taxon>Flavobacteriaceae</taxon>
        <taxon>Flavobacterium</taxon>
    </lineage>
</organism>
<dbReference type="AlphaFoldDB" id="A0A3E0DXE4"/>
<evidence type="ECO:0000259" key="1">
    <source>
        <dbReference type="PROSITE" id="PS50853"/>
    </source>
</evidence>
<name>A0A3E0DXE4_9FLAO</name>
<dbReference type="OrthoDB" id="789771at2"/>
<dbReference type="InterPro" id="IPR013783">
    <property type="entry name" value="Ig-like_fold"/>
</dbReference>
<sequence length="230" mass="25430">MKNFIYLSIIGLLAISCGGGSDDSETETKNTAPTVPVLTLPPDNKLCVDNTVSFEWNKSTDTNNDNITYKIEIAKDNQFTQIIETAEGTSTSTELELEKNTAYYWRIKATDDEGVSSDYSAAYKFYTAGDAEVNHLPFLPELTAPEINASVNTATAALTWNATDADAEDVLTYEVYFGTSNPPNVKINENNTTKTEEVTLEPATEYFWKVVVKDNKGGETVGQVWRFKTN</sequence>
<dbReference type="InterPro" id="IPR036116">
    <property type="entry name" value="FN3_sf"/>
</dbReference>
<evidence type="ECO:0000313" key="3">
    <source>
        <dbReference type="Proteomes" id="UP000257136"/>
    </source>
</evidence>
<feature type="domain" description="Fibronectin type-III" evidence="1">
    <location>
        <begin position="32"/>
        <end position="130"/>
    </location>
</feature>
<dbReference type="PROSITE" id="PS50853">
    <property type="entry name" value="FN3"/>
    <property type="match status" value="1"/>
</dbReference>
<dbReference type="CDD" id="cd00063">
    <property type="entry name" value="FN3"/>
    <property type="match status" value="2"/>
</dbReference>
<proteinExistence type="predicted"/>
<dbReference type="EMBL" id="QUNI01000019">
    <property type="protein sequence ID" value="REG90732.1"/>
    <property type="molecule type" value="Genomic_DNA"/>
</dbReference>
<dbReference type="RefSeq" id="WP_115815127.1">
    <property type="nucleotide sequence ID" value="NZ_QUNI01000019.1"/>
</dbReference>
<dbReference type="SUPFAM" id="SSF49265">
    <property type="entry name" value="Fibronectin type III"/>
    <property type="match status" value="2"/>
</dbReference>
<dbReference type="Gene3D" id="2.60.40.10">
    <property type="entry name" value="Immunoglobulins"/>
    <property type="match status" value="2"/>
</dbReference>
<accession>A0A3E0DXE4</accession>